<protein>
    <submittedName>
        <fullName evidence="4">CDP-alcohol phosphatidyltransferase family protein</fullName>
    </submittedName>
</protein>
<keyword evidence="3" id="KW-0472">Membrane</keyword>
<dbReference type="GO" id="GO:0008654">
    <property type="term" value="P:phospholipid biosynthetic process"/>
    <property type="evidence" value="ECO:0007669"/>
    <property type="project" value="InterPro"/>
</dbReference>
<feature type="transmembrane region" description="Helical" evidence="3">
    <location>
        <begin position="145"/>
        <end position="162"/>
    </location>
</feature>
<keyword evidence="5" id="KW-1185">Reference proteome</keyword>
<evidence type="ECO:0000313" key="5">
    <source>
        <dbReference type="Proteomes" id="UP000270581"/>
    </source>
</evidence>
<evidence type="ECO:0000256" key="1">
    <source>
        <dbReference type="ARBA" id="ARBA00022679"/>
    </source>
</evidence>
<feature type="transmembrane region" description="Helical" evidence="3">
    <location>
        <begin position="38"/>
        <end position="55"/>
    </location>
</feature>
<dbReference type="AlphaFoldDB" id="A0AAJ4UVG8"/>
<dbReference type="PROSITE" id="PS00379">
    <property type="entry name" value="CDP_ALCOHOL_P_TRANSF"/>
    <property type="match status" value="1"/>
</dbReference>
<dbReference type="Gene3D" id="1.20.120.1760">
    <property type="match status" value="1"/>
</dbReference>
<evidence type="ECO:0000256" key="3">
    <source>
        <dbReference type="SAM" id="Phobius"/>
    </source>
</evidence>
<name>A0AAJ4UVG8_9EURY</name>
<keyword evidence="1 2" id="KW-0808">Transferase</keyword>
<keyword evidence="3" id="KW-1133">Transmembrane helix</keyword>
<keyword evidence="3" id="KW-0812">Transmembrane</keyword>
<dbReference type="InterPro" id="IPR000462">
    <property type="entry name" value="CDP-OH_P_trans"/>
</dbReference>
<dbReference type="Proteomes" id="UP000270581">
    <property type="component" value="Unassembled WGS sequence"/>
</dbReference>
<dbReference type="InterPro" id="IPR043130">
    <property type="entry name" value="CDP-OH_PTrfase_TM_dom"/>
</dbReference>
<organism evidence="4 5">
    <name type="scientific">Halosegnis longus</name>
    <dbReference type="NCBI Taxonomy" id="2216012"/>
    <lineage>
        <taxon>Archaea</taxon>
        <taxon>Methanobacteriati</taxon>
        <taxon>Methanobacteriota</taxon>
        <taxon>Stenosarchaea group</taxon>
        <taxon>Halobacteria</taxon>
        <taxon>Halobacteriales</taxon>
        <taxon>Natronomonadaceae</taxon>
        <taxon>Halosegnis</taxon>
    </lineage>
</organism>
<evidence type="ECO:0000313" key="4">
    <source>
        <dbReference type="EMBL" id="RNJ26016.1"/>
    </source>
</evidence>
<dbReference type="GO" id="GO:0016780">
    <property type="term" value="F:phosphotransferase activity, for other substituted phosphate groups"/>
    <property type="evidence" value="ECO:0007669"/>
    <property type="project" value="InterPro"/>
</dbReference>
<accession>A0AAJ4UVG8</accession>
<sequence length="268" mass="28805">MSADALRRRWWAVVVASALATAGVGVLVARALSPAAGGRWLAGALAPVVFLAWFLRRTLSENRPPEDAPESGVYSTLGVANGITVGRGWLYACLGGFVLTVPPTGTAWRWLPAVAYGVGIGLDWVDGAAARTVSRRTQLGERLDLAFDTMGFLLAPVVGVVWGALPVWYLSVSAARYLFKLGCWLREYRGLPVGELPESRVRRPLAALQMLTIAVALVPLVPASVAWPLATGAMIPTLVVFLRDYLSVTGRRNEANAKERTPVTRVDE</sequence>
<dbReference type="EMBL" id="RJJC01000001">
    <property type="protein sequence ID" value="RNJ26016.1"/>
    <property type="molecule type" value="Genomic_DNA"/>
</dbReference>
<evidence type="ECO:0000256" key="2">
    <source>
        <dbReference type="RuleBase" id="RU003750"/>
    </source>
</evidence>
<dbReference type="GO" id="GO:0016020">
    <property type="term" value="C:membrane"/>
    <property type="evidence" value="ECO:0007669"/>
    <property type="project" value="InterPro"/>
</dbReference>
<feature type="transmembrane region" description="Helical" evidence="3">
    <location>
        <begin position="12"/>
        <end position="32"/>
    </location>
</feature>
<dbReference type="InterPro" id="IPR048254">
    <property type="entry name" value="CDP_ALCOHOL_P_TRANSF_CS"/>
</dbReference>
<comment type="similarity">
    <text evidence="2">Belongs to the CDP-alcohol phosphatidyltransferase class-I family.</text>
</comment>
<dbReference type="Pfam" id="PF01066">
    <property type="entry name" value="CDP-OH_P_transf"/>
    <property type="match status" value="1"/>
</dbReference>
<gene>
    <name evidence="4" type="ORF">Nmn1133_04500</name>
</gene>
<comment type="caution">
    <text evidence="4">The sequence shown here is derived from an EMBL/GenBank/DDBJ whole genome shotgun (WGS) entry which is preliminary data.</text>
</comment>
<proteinExistence type="inferred from homology"/>
<dbReference type="RefSeq" id="WP_075938303.1">
    <property type="nucleotide sequence ID" value="NZ_BDJH01000002.1"/>
</dbReference>
<reference evidence="4 5" key="1">
    <citation type="submission" date="2018-11" db="EMBL/GenBank/DDBJ databases">
        <title>Genome sequences of Natronomonas sp. CBA1133.</title>
        <authorList>
            <person name="Roh S.W."/>
            <person name="Cha I.-T."/>
        </authorList>
    </citation>
    <scope>NUCLEOTIDE SEQUENCE [LARGE SCALE GENOMIC DNA]</scope>
    <source>
        <strain evidence="4 5">CBA1133</strain>
    </source>
</reference>